<keyword evidence="2" id="KW-0812">Transmembrane</keyword>
<protein>
    <submittedName>
        <fullName evidence="3">Uncharacterized protein</fullName>
    </submittedName>
</protein>
<evidence type="ECO:0000256" key="1">
    <source>
        <dbReference type="SAM" id="MobiDB-lite"/>
    </source>
</evidence>
<dbReference type="EMBL" id="LDRT01000162">
    <property type="protein sequence ID" value="KTR87684.1"/>
    <property type="molecule type" value="Genomic_DNA"/>
</dbReference>
<feature type="transmembrane region" description="Helical" evidence="2">
    <location>
        <begin position="301"/>
        <end position="321"/>
    </location>
</feature>
<feature type="transmembrane region" description="Helical" evidence="2">
    <location>
        <begin position="78"/>
        <end position="101"/>
    </location>
</feature>
<evidence type="ECO:0000256" key="2">
    <source>
        <dbReference type="SAM" id="Phobius"/>
    </source>
</evidence>
<feature type="compositionally biased region" description="Acidic residues" evidence="1">
    <location>
        <begin position="465"/>
        <end position="474"/>
    </location>
</feature>
<feature type="transmembrane region" description="Helical" evidence="2">
    <location>
        <begin position="377"/>
        <end position="394"/>
    </location>
</feature>
<evidence type="ECO:0000313" key="3">
    <source>
        <dbReference type="EMBL" id="KTR87684.1"/>
    </source>
</evidence>
<dbReference type="RefSeq" id="WP_058625217.1">
    <property type="nucleotide sequence ID" value="NZ_LDRT01000162.1"/>
</dbReference>
<dbReference type="OrthoDB" id="3742900at2"/>
<feature type="transmembrane region" description="Helical" evidence="2">
    <location>
        <begin position="195"/>
        <end position="221"/>
    </location>
</feature>
<organism evidence="3 4">
    <name type="scientific">Microbacterium testaceum</name>
    <name type="common">Aureobacterium testaceum</name>
    <name type="synonym">Brevibacterium testaceum</name>
    <dbReference type="NCBI Taxonomy" id="2033"/>
    <lineage>
        <taxon>Bacteria</taxon>
        <taxon>Bacillati</taxon>
        <taxon>Actinomycetota</taxon>
        <taxon>Actinomycetes</taxon>
        <taxon>Micrococcales</taxon>
        <taxon>Microbacteriaceae</taxon>
        <taxon>Microbacterium</taxon>
    </lineage>
</organism>
<gene>
    <name evidence="3" type="ORF">NS220_17255</name>
</gene>
<feature type="transmembrane region" description="Helical" evidence="2">
    <location>
        <begin position="45"/>
        <end position="66"/>
    </location>
</feature>
<sequence>MHRLLVALLAALDALLAAAGGIAVVLAPLALLWVAGLGSPDWSALWPATAAIWHLGHLVPLTVTLPDAYLAATGIDPSLASFTLSLAPLAFAAFTALFAARSGVRAAEAGAGITGWLSGSLVFAAIASGIALTGNAALVASETWLAILLPSLLFLVPSLVGAIVGAWRVGDDGPIDALRAQLSRLPATWASVPTLAFRGVALTTLGLVGVGGIVVVAGLIARSTQVIGIFQASNADAVGATVIALCQLMYLPTLVLWAVAFVAGPGFAVGTDSAVTPAATQVGALPGIPVLGAIPDASSPWLLLLVLLPVGIGALAGWILRSRMPLTTDPEPVGPRLVLAIAVATLAGGVGALMAVVSRGAIGPGRLAETGPQPGPLALAIGLEVLVGLAILLLSPRFGGAGFDDDAPHSYEETRDEEPAFSFSPRAQVPFDRDEHATGPAPIVAAPGTGISHDVWPSAYRGPDETDPAGDLSDDEVRARIRAAWAKPGDEGSAPHR</sequence>
<dbReference type="AlphaFoldDB" id="A0A147ESS8"/>
<feature type="transmembrane region" description="Helical" evidence="2">
    <location>
        <begin position="242"/>
        <end position="263"/>
    </location>
</feature>
<evidence type="ECO:0000313" key="4">
    <source>
        <dbReference type="Proteomes" id="UP000075025"/>
    </source>
</evidence>
<keyword evidence="2" id="KW-0472">Membrane</keyword>
<proteinExistence type="predicted"/>
<keyword evidence="2" id="KW-1133">Transmembrane helix</keyword>
<dbReference type="Proteomes" id="UP000075025">
    <property type="component" value="Unassembled WGS sequence"/>
</dbReference>
<name>A0A147ESS8_MICTE</name>
<comment type="caution">
    <text evidence="3">The sequence shown here is derived from an EMBL/GenBank/DDBJ whole genome shotgun (WGS) entry which is preliminary data.</text>
</comment>
<feature type="transmembrane region" description="Helical" evidence="2">
    <location>
        <begin position="333"/>
        <end position="357"/>
    </location>
</feature>
<dbReference type="PATRIC" id="fig|2033.6.peg.1088"/>
<feature type="region of interest" description="Disordered" evidence="1">
    <location>
        <begin position="439"/>
        <end position="475"/>
    </location>
</feature>
<dbReference type="InterPro" id="IPR045931">
    <property type="entry name" value="DUF6350"/>
</dbReference>
<dbReference type="Pfam" id="PF19877">
    <property type="entry name" value="DUF6350"/>
    <property type="match status" value="1"/>
</dbReference>
<feature type="transmembrane region" description="Helical" evidence="2">
    <location>
        <begin position="113"/>
        <end position="132"/>
    </location>
</feature>
<feature type="transmembrane region" description="Helical" evidence="2">
    <location>
        <begin position="144"/>
        <end position="167"/>
    </location>
</feature>
<reference evidence="3 4" key="1">
    <citation type="journal article" date="2016" name="Front. Microbiol.">
        <title>Genomic Resource of Rice Seed Associated Bacteria.</title>
        <authorList>
            <person name="Midha S."/>
            <person name="Bansal K."/>
            <person name="Sharma S."/>
            <person name="Kumar N."/>
            <person name="Patil P.P."/>
            <person name="Chaudhry V."/>
            <person name="Patil P.B."/>
        </authorList>
    </citation>
    <scope>NUCLEOTIDE SEQUENCE [LARGE SCALE GENOMIC DNA]</scope>
    <source>
        <strain evidence="3 4">NS220</strain>
    </source>
</reference>
<accession>A0A147ESS8</accession>